<dbReference type="EMBL" id="CP091430">
    <property type="protein sequence ID" value="UVI33215.1"/>
    <property type="molecule type" value="Genomic_DNA"/>
</dbReference>
<reference evidence="1" key="1">
    <citation type="submission" date="2022-01" db="EMBL/GenBank/DDBJ databases">
        <title>Paenibacillus spongiae sp. nov., isolated from marine sponge.</title>
        <authorList>
            <person name="Li Z."/>
            <person name="Zhang M."/>
        </authorList>
    </citation>
    <scope>NUCLEOTIDE SEQUENCE</scope>
    <source>
        <strain evidence="1">PHS-Z3</strain>
    </source>
</reference>
<evidence type="ECO:0000313" key="1">
    <source>
        <dbReference type="EMBL" id="UVI33215.1"/>
    </source>
</evidence>
<proteinExistence type="predicted"/>
<gene>
    <name evidence="1" type="ORF">L1F29_15820</name>
</gene>
<dbReference type="Proteomes" id="UP001057877">
    <property type="component" value="Chromosome"/>
</dbReference>
<organism evidence="1 2">
    <name type="scientific">Paenibacillus spongiae</name>
    <dbReference type="NCBI Taxonomy" id="2909671"/>
    <lineage>
        <taxon>Bacteria</taxon>
        <taxon>Bacillati</taxon>
        <taxon>Bacillota</taxon>
        <taxon>Bacilli</taxon>
        <taxon>Bacillales</taxon>
        <taxon>Paenibacillaceae</taxon>
        <taxon>Paenibacillus</taxon>
    </lineage>
</organism>
<dbReference type="Gene3D" id="3.40.50.720">
    <property type="entry name" value="NAD(P)-binding Rossmann-like Domain"/>
    <property type="match status" value="1"/>
</dbReference>
<dbReference type="RefSeq" id="WP_258389268.1">
    <property type="nucleotide sequence ID" value="NZ_CP091430.1"/>
</dbReference>
<keyword evidence="2" id="KW-1185">Reference proteome</keyword>
<sequence>MEQILFLVSVYLPHCVRSASISAGDLNAPETLLLALEGIDGLFLITFSDESNASLQTEPQVIDLAENAGVKQVVVLVGQDSIGVSRAMGGRISNFLSLWARILPIGHTVVPTVKQVNGRPARTLAEWVTEHKNEFL</sequence>
<protein>
    <submittedName>
        <fullName evidence="1">Uncharacterized protein</fullName>
    </submittedName>
</protein>
<evidence type="ECO:0000313" key="2">
    <source>
        <dbReference type="Proteomes" id="UP001057877"/>
    </source>
</evidence>
<accession>A0ABY5SIC8</accession>
<name>A0ABY5SIC8_9BACL</name>